<accession>A0A1S3IL99</accession>
<feature type="compositionally biased region" description="Polar residues" evidence="2">
    <location>
        <begin position="66"/>
        <end position="87"/>
    </location>
</feature>
<proteinExistence type="predicted"/>
<evidence type="ECO:0000259" key="3">
    <source>
        <dbReference type="PROSITE" id="PS52052"/>
    </source>
</evidence>
<feature type="compositionally biased region" description="Basic residues" evidence="2">
    <location>
        <begin position="246"/>
        <end position="257"/>
    </location>
</feature>
<dbReference type="InterPro" id="IPR029332">
    <property type="entry name" value="PEHE_dom"/>
</dbReference>
<dbReference type="KEGG" id="lak:106165370"/>
<dbReference type="InParanoid" id="A0A1S3IL99"/>
<feature type="compositionally biased region" description="Basic and acidic residues" evidence="2">
    <location>
        <begin position="93"/>
        <end position="103"/>
    </location>
</feature>
<dbReference type="PANTHER" id="PTHR21656">
    <property type="entry name" value="MALE-SPECIFIC LETHAL-1 PROTEIN"/>
    <property type="match status" value="1"/>
</dbReference>
<feature type="compositionally biased region" description="Basic and acidic residues" evidence="2">
    <location>
        <begin position="258"/>
        <end position="274"/>
    </location>
</feature>
<dbReference type="OrthoDB" id="6022555at2759"/>
<keyword evidence="4" id="KW-1185">Reference proteome</keyword>
<evidence type="ECO:0000313" key="5">
    <source>
        <dbReference type="RefSeq" id="XP_013399020.1"/>
    </source>
</evidence>
<feature type="compositionally biased region" description="Polar residues" evidence="2">
    <location>
        <begin position="184"/>
        <end position="196"/>
    </location>
</feature>
<dbReference type="Gene3D" id="6.10.250.2000">
    <property type="match status" value="1"/>
</dbReference>
<organism evidence="4 5">
    <name type="scientific">Lingula anatina</name>
    <name type="common">Brachiopod</name>
    <name type="synonym">Lingula unguis</name>
    <dbReference type="NCBI Taxonomy" id="7574"/>
    <lineage>
        <taxon>Eukaryota</taxon>
        <taxon>Metazoa</taxon>
        <taxon>Spiralia</taxon>
        <taxon>Lophotrochozoa</taxon>
        <taxon>Brachiopoda</taxon>
        <taxon>Linguliformea</taxon>
        <taxon>Lingulata</taxon>
        <taxon>Lingulida</taxon>
        <taxon>Linguloidea</taxon>
        <taxon>Lingulidae</taxon>
        <taxon>Lingula</taxon>
    </lineage>
</organism>
<feature type="domain" description="PEHE" evidence="3">
    <location>
        <begin position="353"/>
        <end position="477"/>
    </location>
</feature>
<feature type="compositionally biased region" description="Low complexity" evidence="2">
    <location>
        <begin position="232"/>
        <end position="242"/>
    </location>
</feature>
<dbReference type="SMART" id="SM01300">
    <property type="entry name" value="PEHE"/>
    <property type="match status" value="1"/>
</dbReference>
<dbReference type="Pfam" id="PF15275">
    <property type="entry name" value="PEHE"/>
    <property type="match status" value="1"/>
</dbReference>
<dbReference type="GeneID" id="106165370"/>
<dbReference type="RefSeq" id="XP_013399020.1">
    <property type="nucleotide sequence ID" value="XM_013543566.2"/>
</dbReference>
<dbReference type="PANTHER" id="PTHR21656:SF2">
    <property type="entry name" value="MALE-SPECIFIC LETHAL 1 HOMOLOG"/>
    <property type="match status" value="1"/>
</dbReference>
<evidence type="ECO:0000256" key="1">
    <source>
        <dbReference type="SAM" id="Coils"/>
    </source>
</evidence>
<feature type="region of interest" description="Disordered" evidence="2">
    <location>
        <begin position="1"/>
        <end position="45"/>
    </location>
</feature>
<dbReference type="GO" id="GO:0072487">
    <property type="term" value="C:MSL complex"/>
    <property type="evidence" value="ECO:0007669"/>
    <property type="project" value="InterPro"/>
</dbReference>
<feature type="region of interest" description="Disordered" evidence="2">
    <location>
        <begin position="58"/>
        <end position="103"/>
    </location>
</feature>
<dbReference type="Proteomes" id="UP000085678">
    <property type="component" value="Unplaced"/>
</dbReference>
<keyword evidence="1" id="KW-0175">Coiled coil</keyword>
<name>A0A1S3IL99_LINAN</name>
<sequence length="495" mass="57698">MTDLMTGDTMRSDVLDQDQLKIEGRPPISKRKMPRNTSVYENGDFDADLNFAIQESLKYAKRESSTPHTSSEEINQNDQRPSQSSEEPMQLYEEPRVSEADPDETRHLKELLLLHLDLIQQQQELLLAKDKQITTLQKDKEALQCRLERMERRMSMLSKSQEVVQQQLEATLQLKQSPNDHRLTQGSDQRLTTPEKAQTGGRRRRSLEPEVFNSFVSSKANQDDSRLREDQQQQNNNNNNKNVFSKPRKFAYRRRRREIQTRTESETDEIRGNDSESENTGIKFDLRQRIESRKRAKLEASKNRAGTKIVGVTSETQENKTEDVLRTDCLYVTTVCEFPLPPEPDIKLSKQAQVEVPTWRVNPVTNCYQLEGTENLTDESYSKKHLKPEMEERRRKRWDLQRLREQKMLEKLEKGRYKCHFADKSKGGTENHSQESTSSLLPSLDDIQYIEVCDKIAVSAFGYAIPHLEPSEFALPWGEASHRETTRMRTPQKRR</sequence>
<dbReference type="GO" id="GO:0003682">
    <property type="term" value="F:chromatin binding"/>
    <property type="evidence" value="ECO:0007669"/>
    <property type="project" value="TreeGrafter"/>
</dbReference>
<feature type="region of interest" description="Disordered" evidence="2">
    <location>
        <begin position="173"/>
        <end position="286"/>
    </location>
</feature>
<reference evidence="5" key="1">
    <citation type="submission" date="2025-08" db="UniProtKB">
        <authorList>
            <consortium name="RefSeq"/>
        </authorList>
    </citation>
    <scope>IDENTIFICATION</scope>
    <source>
        <tissue evidence="5">Gonads</tissue>
    </source>
</reference>
<feature type="coiled-coil region" evidence="1">
    <location>
        <begin position="133"/>
        <end position="167"/>
    </location>
</feature>
<dbReference type="PROSITE" id="PS52052">
    <property type="entry name" value="PEHE"/>
    <property type="match status" value="1"/>
</dbReference>
<feature type="compositionally biased region" description="Basic and acidic residues" evidence="2">
    <location>
        <begin position="221"/>
        <end position="231"/>
    </location>
</feature>
<dbReference type="Gene3D" id="1.20.5.170">
    <property type="match status" value="1"/>
</dbReference>
<gene>
    <name evidence="5" type="primary">LOC106165370</name>
</gene>
<evidence type="ECO:0000256" key="2">
    <source>
        <dbReference type="SAM" id="MobiDB-lite"/>
    </source>
</evidence>
<protein>
    <submittedName>
        <fullName evidence="5">Male-specific lethal 1-like 1 isoform X1</fullName>
    </submittedName>
</protein>
<evidence type="ECO:0000313" key="4">
    <source>
        <dbReference type="Proteomes" id="UP000085678"/>
    </source>
</evidence>
<feature type="compositionally biased region" description="Basic and acidic residues" evidence="2">
    <location>
        <begin position="10"/>
        <end position="24"/>
    </location>
</feature>
<dbReference type="AlphaFoldDB" id="A0A1S3IL99"/>
<dbReference type="InterPro" id="IPR026711">
    <property type="entry name" value="Msl-1"/>
</dbReference>
<dbReference type="STRING" id="7574.A0A1S3IL99"/>